<evidence type="ECO:0000313" key="5">
    <source>
        <dbReference type="EMBL" id="KAJ7220508.1"/>
    </source>
</evidence>
<dbReference type="Gene3D" id="3.40.50.150">
    <property type="entry name" value="Vaccinia Virus protein VP39"/>
    <property type="match status" value="1"/>
</dbReference>
<evidence type="ECO:0000256" key="1">
    <source>
        <dbReference type="ARBA" id="ARBA00005179"/>
    </source>
</evidence>
<dbReference type="InterPro" id="IPR051654">
    <property type="entry name" value="Meroterpenoid_MTases"/>
</dbReference>
<gene>
    <name evidence="5" type="ORF">GGX14DRAFT_674926</name>
</gene>
<comment type="caution">
    <text evidence="5">The sequence shown here is derived from an EMBL/GenBank/DDBJ whole genome shotgun (WGS) entry which is preliminary data.</text>
</comment>
<sequence>MSNAAPAYTKPPLDESLYLAAEEDFAFIREQTGMHDPETLKKHILEVQQKAYDLYGHRCIRGFAFTRTRIATLPAYQAALTLGREREGAILLDLGCCFGTDIRKAASDGFPVQNLIASDLRPAFWNCGHELFQTNPDTFPIKFLAGDAFDPAFLAPTEPLTSQDEVSTPAPPLASLTSLTPLRGHVSALHTSSVFHLFFEAQQLQFARALASLLSPAPGSVIFGAHTGRRVKGFNMGGCCSGGHHMFCHSPETFREMWGEVFKEGTVKIEVELRPRQPDVHEIKSEDMGRLVWSVTRI</sequence>
<evidence type="ECO:0000256" key="2">
    <source>
        <dbReference type="ARBA" id="ARBA00022679"/>
    </source>
</evidence>
<evidence type="ECO:0008006" key="7">
    <source>
        <dbReference type="Google" id="ProtNLM"/>
    </source>
</evidence>
<keyword evidence="3" id="KW-0949">S-adenosyl-L-methionine</keyword>
<comment type="pathway">
    <text evidence="1">Secondary metabolite biosynthesis.</text>
</comment>
<dbReference type="AlphaFoldDB" id="A0AAD6VSD4"/>
<evidence type="ECO:0000256" key="4">
    <source>
        <dbReference type="ARBA" id="ARBA00038314"/>
    </source>
</evidence>
<proteinExistence type="inferred from homology"/>
<comment type="similarity">
    <text evidence="4">Belongs to the class I-like SAM-binding methyltransferase superfamily.</text>
</comment>
<name>A0AAD6VSD4_9AGAR</name>
<dbReference type="EMBL" id="JARJCW010000009">
    <property type="protein sequence ID" value="KAJ7220508.1"/>
    <property type="molecule type" value="Genomic_DNA"/>
</dbReference>
<accession>A0AAD6VSD4</accession>
<dbReference type="InterPro" id="IPR029063">
    <property type="entry name" value="SAM-dependent_MTases_sf"/>
</dbReference>
<keyword evidence="6" id="KW-1185">Reference proteome</keyword>
<dbReference type="PANTHER" id="PTHR35897:SF1">
    <property type="entry name" value="METHYLTRANSFERASE AUSD"/>
    <property type="match status" value="1"/>
</dbReference>
<organism evidence="5 6">
    <name type="scientific">Mycena pura</name>
    <dbReference type="NCBI Taxonomy" id="153505"/>
    <lineage>
        <taxon>Eukaryota</taxon>
        <taxon>Fungi</taxon>
        <taxon>Dikarya</taxon>
        <taxon>Basidiomycota</taxon>
        <taxon>Agaricomycotina</taxon>
        <taxon>Agaricomycetes</taxon>
        <taxon>Agaricomycetidae</taxon>
        <taxon>Agaricales</taxon>
        <taxon>Marasmiineae</taxon>
        <taxon>Mycenaceae</taxon>
        <taxon>Mycena</taxon>
    </lineage>
</organism>
<evidence type="ECO:0000313" key="6">
    <source>
        <dbReference type="Proteomes" id="UP001219525"/>
    </source>
</evidence>
<dbReference type="GO" id="GO:0016740">
    <property type="term" value="F:transferase activity"/>
    <property type="evidence" value="ECO:0007669"/>
    <property type="project" value="UniProtKB-KW"/>
</dbReference>
<protein>
    <recommendedName>
        <fullName evidence="7">Methyltransferase domain-containing protein</fullName>
    </recommendedName>
</protein>
<dbReference type="PANTHER" id="PTHR35897">
    <property type="entry name" value="METHYLTRANSFERASE AUSD"/>
    <property type="match status" value="1"/>
</dbReference>
<keyword evidence="2" id="KW-0808">Transferase</keyword>
<evidence type="ECO:0000256" key="3">
    <source>
        <dbReference type="ARBA" id="ARBA00022691"/>
    </source>
</evidence>
<dbReference type="Proteomes" id="UP001219525">
    <property type="component" value="Unassembled WGS sequence"/>
</dbReference>
<reference evidence="5" key="1">
    <citation type="submission" date="2023-03" db="EMBL/GenBank/DDBJ databases">
        <title>Massive genome expansion in bonnet fungi (Mycena s.s.) driven by repeated elements and novel gene families across ecological guilds.</title>
        <authorList>
            <consortium name="Lawrence Berkeley National Laboratory"/>
            <person name="Harder C.B."/>
            <person name="Miyauchi S."/>
            <person name="Viragh M."/>
            <person name="Kuo A."/>
            <person name="Thoen E."/>
            <person name="Andreopoulos B."/>
            <person name="Lu D."/>
            <person name="Skrede I."/>
            <person name="Drula E."/>
            <person name="Henrissat B."/>
            <person name="Morin E."/>
            <person name="Kohler A."/>
            <person name="Barry K."/>
            <person name="LaButti K."/>
            <person name="Morin E."/>
            <person name="Salamov A."/>
            <person name="Lipzen A."/>
            <person name="Mereny Z."/>
            <person name="Hegedus B."/>
            <person name="Baldrian P."/>
            <person name="Stursova M."/>
            <person name="Weitz H."/>
            <person name="Taylor A."/>
            <person name="Grigoriev I.V."/>
            <person name="Nagy L.G."/>
            <person name="Martin F."/>
            <person name="Kauserud H."/>
        </authorList>
    </citation>
    <scope>NUCLEOTIDE SEQUENCE</scope>
    <source>
        <strain evidence="5">9144</strain>
    </source>
</reference>
<dbReference type="SUPFAM" id="SSF53335">
    <property type="entry name" value="S-adenosyl-L-methionine-dependent methyltransferases"/>
    <property type="match status" value="1"/>
</dbReference>